<reference evidence="2" key="1">
    <citation type="submission" date="2020-01" db="EMBL/GenBank/DDBJ databases">
        <authorList>
            <person name="Meier V. D."/>
            <person name="Meier V D."/>
        </authorList>
    </citation>
    <scope>NUCLEOTIDE SEQUENCE</scope>
    <source>
        <strain evidence="2">HLG_WM_MAG_06</strain>
    </source>
</reference>
<dbReference type="EMBL" id="CACVAP010000030">
    <property type="protein sequence ID" value="CAA6800237.1"/>
    <property type="molecule type" value="Genomic_DNA"/>
</dbReference>
<evidence type="ECO:0000313" key="2">
    <source>
        <dbReference type="EMBL" id="CAA6800237.1"/>
    </source>
</evidence>
<feature type="chain" id="PRO_5027641080" description="Secreted protein" evidence="1">
    <location>
        <begin position="19"/>
        <end position="84"/>
    </location>
</feature>
<gene>
    <name evidence="2" type="ORF">HELGO_WM12223</name>
</gene>
<keyword evidence="1" id="KW-0732">Signal</keyword>
<proteinExistence type="predicted"/>
<name>A0A6S6RUD8_9BACT</name>
<evidence type="ECO:0000256" key="1">
    <source>
        <dbReference type="SAM" id="SignalP"/>
    </source>
</evidence>
<feature type="signal peptide" evidence="1">
    <location>
        <begin position="1"/>
        <end position="18"/>
    </location>
</feature>
<organism evidence="2">
    <name type="scientific">uncultured Sulfurovum sp</name>
    <dbReference type="NCBI Taxonomy" id="269237"/>
    <lineage>
        <taxon>Bacteria</taxon>
        <taxon>Pseudomonadati</taxon>
        <taxon>Campylobacterota</taxon>
        <taxon>Epsilonproteobacteria</taxon>
        <taxon>Campylobacterales</taxon>
        <taxon>Sulfurovaceae</taxon>
        <taxon>Sulfurovum</taxon>
        <taxon>environmental samples</taxon>
    </lineage>
</organism>
<sequence>MNKIITTLAIFALTVSFAQSGGGKPPRGGTPPTEAITACEGQEVAATCSMETPRGDTVEGTCENTPDNKYFACRPNDHKERPSN</sequence>
<accession>A0A6S6RUD8</accession>
<dbReference type="AlphaFoldDB" id="A0A6S6RUD8"/>
<evidence type="ECO:0008006" key="3">
    <source>
        <dbReference type="Google" id="ProtNLM"/>
    </source>
</evidence>
<protein>
    <recommendedName>
        <fullName evidence="3">Secreted protein</fullName>
    </recommendedName>
</protein>